<feature type="compositionally biased region" description="Basic and acidic residues" evidence="11">
    <location>
        <begin position="317"/>
        <end position="326"/>
    </location>
</feature>
<feature type="region of interest" description="Disordered" evidence="11">
    <location>
        <begin position="916"/>
        <end position="955"/>
    </location>
</feature>
<sequence length="1560" mass="164467">MESFFQAAACALDKVLDDFEQTEDDVDYFGLVPAARGSEMFSSQDGIRRAGLNAPEPLPPPTRPPPVGTDALSEKRFSLPALISPPLAPLVDGRGGERDRPFLSLPSNFIAEKPGSPPSQSFSSASSLASSVESPLPSPSFPMHPPAPENLPSTSPPSQVASLWASLPTDDARGTAPIDPFATTRRSDLADALDVGLVSPAVTSSDETLTPSPPRSSQQPQFTRHFEAARLQDCPVACGGGGEEESTAHNACRPPLVAFDLLSAGPGAETLAPQRGPPLCDLLSGTHDNKQRPRDDEQRPRDAIAADTSPSSGVDRTLFRGDRAEGGETNGDGSYSTSVGGERLTVVCVADEPRSPDRDLSDETSRNSGSAAEMSSENDASATFEAESVRADACRDDSPEPPLSAEALAATGVAFNDADRSCGEGENSGGGVAIDQPTALDDCRRGVDSEASEPPSEPPAEDSLRHWPPIPGDGADVVRPPLLRGAEREALPSLVNKEEVAMPTLSTEEPKKTREELQELEELEEPGASITAKEEGTAPRTNGAADVSESDAELEAFLSSLEASADSPPASPAPSLKEDRVTEEKEVEDSKSDTSGDSVSPLRGGGADSGSPAMAPLLPRHAAPAHNGNDTPGAARPPPGGARPKQPLRLQLPRPASNLLGGRDEADGREPPEAHAAPSSATENHVTAMAAAPAEEGEDDEDDETTQEEEEEEEERVWSHGPGGASRARAGGERPAGGTQGREGPGTSAPMWVPDAEAPNCMRCKARFTFTRRRHHCRACGKVFCAPCCSQKSRLRYMENKEARVCIRCHTHIDKAVEAVDRMVALAPSPPPAPPSPLSTSAPPSGSPNPNNPAEYCSTLPPLQQARAAGTLASPPPTVMVPVSALKHPGQDGSQREPRRVWFADGILPNGEVADATILSGTPGTPVPGSSPPPTPPPAAAAAQDPGLPISLSEPEPLPPTVAPVVPVTAVVPMVPAALAASLGPPAAPGGVPRVLPAPTGSPVGKGLNLIPDDDEGLPPILISSGVKGDYSVEERPSPGLLVAVLEEAETRGGGGGADAAPVVFVLNANLLVSLRIINYVNRRCWVFATRGMHAVGQAEVVVLLQCLPDEKTVPKDVFHSLLHVYTDAYKGKPVGHLGHSFLGRGFLGSREHGGFLFVSPAMQALPACELPPQPLLFALLIQKWEAPWAKVFPIRLMLRLGAEFRFYPCPLFSVRFRKPLFGETGHTIMNLLADFRNYQYSLPTVPGLVVSMEMGHTWIDIPSNRYNQMVKVLNGANEHVLAFGAVFNSAADSHLVCVQNDDGNYQTQAINIHATPRKVTGASFVVFNGALKSSSGFLAKSSIVEDGLMVQITAEGMEALRSALREMRDHTLVCGRADGEPPREHVHARWVADDAAFNRGVTSPIDGRSMEGVPSVKIFQGSEFKGSGKIIRWTEVFFLQKEEEGVGEGGSREGGTSTFDPADHSRVAEAVARAFCVALAPRLKELREDGLTQLGLRLTLHSEQVGYQAGGNGQPLPVQYMNELDCALIPIMHGGGGGGGPGDGAVRMELVFSIMENVS</sequence>
<dbReference type="GO" id="GO:0005829">
    <property type="term" value="C:cytosol"/>
    <property type="evidence" value="ECO:0007669"/>
    <property type="project" value="UniProtKB-ARBA"/>
</dbReference>
<dbReference type="Pfam" id="PF01363">
    <property type="entry name" value="FYVE"/>
    <property type="match status" value="1"/>
</dbReference>
<dbReference type="InterPro" id="IPR000306">
    <property type="entry name" value="Znf_FYVE"/>
</dbReference>
<feature type="domain" description="FYVE-type" evidence="12">
    <location>
        <begin position="755"/>
        <end position="814"/>
    </location>
</feature>
<feature type="compositionally biased region" description="Basic and acidic residues" evidence="11">
    <location>
        <begin position="387"/>
        <end position="398"/>
    </location>
</feature>
<gene>
    <name evidence="14 15" type="primary">LOC116951851</name>
</gene>
<dbReference type="PROSITE" id="PS50178">
    <property type="entry name" value="ZF_FYVE"/>
    <property type="match status" value="1"/>
</dbReference>
<dbReference type="FunFam" id="3.30.1360.220:FF:000001">
    <property type="entry name" value="Zinc finger, FYVE domain-containing 9a"/>
    <property type="match status" value="1"/>
</dbReference>
<dbReference type="Gene3D" id="3.30.40.10">
    <property type="entry name" value="Zinc/RING finger domain, C3HC4 (zinc finger)"/>
    <property type="match status" value="1"/>
</dbReference>
<evidence type="ECO:0000313" key="13">
    <source>
        <dbReference type="Proteomes" id="UP001318040"/>
    </source>
</evidence>
<feature type="compositionally biased region" description="Basic and acidic residues" evidence="11">
    <location>
        <begin position="662"/>
        <end position="673"/>
    </location>
</feature>
<comment type="subcellular location">
    <subcellularLocation>
        <location evidence="2">Cytoplasm</location>
    </subcellularLocation>
    <subcellularLocation>
        <location evidence="1">Early endosome membrane</location>
    </subcellularLocation>
</comment>
<feature type="region of interest" description="Disordered" evidence="11">
    <location>
        <begin position="268"/>
        <end position="753"/>
    </location>
</feature>
<feature type="region of interest" description="Disordered" evidence="11">
    <location>
        <begin position="826"/>
        <end position="858"/>
    </location>
</feature>
<dbReference type="SUPFAM" id="SSF57903">
    <property type="entry name" value="FYVE/PHD zinc finger"/>
    <property type="match status" value="1"/>
</dbReference>
<evidence type="ECO:0000256" key="8">
    <source>
        <dbReference type="ARBA" id="ARBA00022833"/>
    </source>
</evidence>
<dbReference type="SMART" id="SM01422">
    <property type="entry name" value="SARA"/>
    <property type="match status" value="1"/>
</dbReference>
<dbReference type="InterPro" id="IPR035438">
    <property type="entry name" value="SARA/endofin"/>
</dbReference>
<dbReference type="InterPro" id="IPR013083">
    <property type="entry name" value="Znf_RING/FYVE/PHD"/>
</dbReference>
<feature type="compositionally biased region" description="Low complexity" evidence="11">
    <location>
        <begin position="642"/>
        <end position="655"/>
    </location>
</feature>
<feature type="region of interest" description="Disordered" evidence="11">
    <location>
        <begin position="87"/>
        <end position="161"/>
    </location>
</feature>
<dbReference type="FunFam" id="3.30.500.40:FF:000001">
    <property type="entry name" value="Zinc finger, FYVE domain-containing 9a"/>
    <property type="match status" value="1"/>
</dbReference>
<evidence type="ECO:0000256" key="1">
    <source>
        <dbReference type="ARBA" id="ARBA00004146"/>
    </source>
</evidence>
<dbReference type="InterPro" id="IPR024608">
    <property type="entry name" value="SARA-like_SBD"/>
</dbReference>
<feature type="compositionally biased region" description="Pro residues" evidence="11">
    <location>
        <begin position="136"/>
        <end position="149"/>
    </location>
</feature>
<feature type="compositionally biased region" description="Acidic residues" evidence="11">
    <location>
        <begin position="695"/>
        <end position="715"/>
    </location>
</feature>
<evidence type="ECO:0000256" key="9">
    <source>
        <dbReference type="ARBA" id="ARBA00023136"/>
    </source>
</evidence>
<dbReference type="FunFam" id="3.30.40.10:FF:000084">
    <property type="entry name" value="Zinc finger, FYVE domain-containing 9b"/>
    <property type="match status" value="1"/>
</dbReference>
<dbReference type="FunFam" id="4.10.720.10:FF:000001">
    <property type="entry name" value="Zinc finger, FYVE domain-containing 9a"/>
    <property type="match status" value="1"/>
</dbReference>
<evidence type="ECO:0000256" key="6">
    <source>
        <dbReference type="ARBA" id="ARBA00022753"/>
    </source>
</evidence>
<feature type="compositionally biased region" description="Low complexity" evidence="11">
    <location>
        <begin position="558"/>
        <end position="568"/>
    </location>
</feature>
<dbReference type="KEGG" id="pmrn:116951851"/>
<name>A0AAJ7U1G8_PETMA</name>
<feature type="compositionally biased region" description="Polar residues" evidence="11">
    <location>
        <begin position="151"/>
        <end position="161"/>
    </location>
</feature>
<evidence type="ECO:0000256" key="2">
    <source>
        <dbReference type="ARBA" id="ARBA00004496"/>
    </source>
</evidence>
<feature type="compositionally biased region" description="Basic and acidic residues" evidence="11">
    <location>
        <begin position="485"/>
        <end position="500"/>
    </location>
</feature>
<feature type="compositionally biased region" description="Gly residues" evidence="11">
    <location>
        <begin position="734"/>
        <end position="744"/>
    </location>
</feature>
<protein>
    <submittedName>
        <fullName evidence="14 15">Zinc finger FYVE domain-containing protein 9-like isoform X1</fullName>
    </submittedName>
</protein>
<evidence type="ECO:0000259" key="12">
    <source>
        <dbReference type="PROSITE" id="PS50178"/>
    </source>
</evidence>
<organism evidence="13 14">
    <name type="scientific">Petromyzon marinus</name>
    <name type="common">Sea lamprey</name>
    <dbReference type="NCBI Taxonomy" id="7757"/>
    <lineage>
        <taxon>Eukaryota</taxon>
        <taxon>Metazoa</taxon>
        <taxon>Chordata</taxon>
        <taxon>Craniata</taxon>
        <taxon>Vertebrata</taxon>
        <taxon>Cyclostomata</taxon>
        <taxon>Hyperoartia</taxon>
        <taxon>Petromyzontiformes</taxon>
        <taxon>Petromyzontidae</taxon>
        <taxon>Petromyzon</taxon>
    </lineage>
</organism>
<keyword evidence="4" id="KW-0597">Phosphoprotein</keyword>
<evidence type="ECO:0000256" key="7">
    <source>
        <dbReference type="ARBA" id="ARBA00022771"/>
    </source>
</evidence>
<feature type="compositionally biased region" description="Basic and acidic residues" evidence="11">
    <location>
        <begin position="351"/>
        <end position="365"/>
    </location>
</feature>
<feature type="region of interest" description="Disordered" evidence="11">
    <location>
        <begin position="49"/>
        <end position="70"/>
    </location>
</feature>
<dbReference type="InterPro" id="IPR011011">
    <property type="entry name" value="Znf_FYVE_PHD"/>
</dbReference>
<feature type="compositionally biased region" description="Polar residues" evidence="11">
    <location>
        <begin position="366"/>
        <end position="381"/>
    </location>
</feature>
<evidence type="ECO:0000256" key="4">
    <source>
        <dbReference type="ARBA" id="ARBA00022553"/>
    </source>
</evidence>
<dbReference type="RefSeq" id="XP_032826532.1">
    <property type="nucleotide sequence ID" value="XM_032970641.1"/>
</dbReference>
<evidence type="ECO:0000256" key="3">
    <source>
        <dbReference type="ARBA" id="ARBA00022490"/>
    </source>
</evidence>
<dbReference type="PANTHER" id="PTHR46319:SF3">
    <property type="entry name" value="ZINC FINGER FYVE DOMAIN-CONTAINING PROTEIN"/>
    <property type="match status" value="1"/>
</dbReference>
<keyword evidence="3" id="KW-0963">Cytoplasm</keyword>
<dbReference type="Gene3D" id="3.30.500.40">
    <property type="match status" value="1"/>
</dbReference>
<dbReference type="InterPro" id="IPR017455">
    <property type="entry name" value="Znf_FYVE-rel"/>
</dbReference>
<feature type="compositionally biased region" description="Pro residues" evidence="11">
    <location>
        <begin position="828"/>
        <end position="837"/>
    </location>
</feature>
<feature type="region of interest" description="Disordered" evidence="11">
    <location>
        <begin position="202"/>
        <end position="222"/>
    </location>
</feature>
<feature type="compositionally biased region" description="Pro residues" evidence="11">
    <location>
        <begin position="925"/>
        <end position="939"/>
    </location>
</feature>
<keyword evidence="8" id="KW-0862">Zinc</keyword>
<accession>A0AAJ7U1G8</accession>
<feature type="compositionally biased region" description="Basic and acidic residues" evidence="11">
    <location>
        <begin position="508"/>
        <end position="517"/>
    </location>
</feature>
<dbReference type="SMART" id="SM00064">
    <property type="entry name" value="FYVE"/>
    <property type="match status" value="1"/>
</dbReference>
<dbReference type="Pfam" id="PF11409">
    <property type="entry name" value="SARA"/>
    <property type="match status" value="1"/>
</dbReference>
<dbReference type="GO" id="GO:0008270">
    <property type="term" value="F:zinc ion binding"/>
    <property type="evidence" value="ECO:0007669"/>
    <property type="project" value="UniProtKB-KW"/>
</dbReference>
<dbReference type="CDD" id="cd15729">
    <property type="entry name" value="FYVE_endofin"/>
    <property type="match status" value="1"/>
</dbReference>
<proteinExistence type="predicted"/>
<dbReference type="GO" id="GO:0031901">
    <property type="term" value="C:early endosome membrane"/>
    <property type="evidence" value="ECO:0007669"/>
    <property type="project" value="UniProtKB-SubCell"/>
</dbReference>
<evidence type="ECO:0000256" key="10">
    <source>
        <dbReference type="PROSITE-ProRule" id="PRU00091"/>
    </source>
</evidence>
<dbReference type="InterPro" id="IPR022557">
    <property type="entry name" value="SARA-like_C"/>
</dbReference>
<feature type="compositionally biased region" description="Basic and acidic residues" evidence="11">
    <location>
        <begin position="287"/>
        <end position="304"/>
    </location>
</feature>
<reference evidence="14 15" key="1">
    <citation type="submission" date="2025-04" db="UniProtKB">
        <authorList>
            <consortium name="RefSeq"/>
        </authorList>
    </citation>
    <scope>IDENTIFICATION</scope>
    <source>
        <tissue evidence="14 15">Sperm</tissue>
    </source>
</reference>
<dbReference type="PANTHER" id="PTHR46319">
    <property type="entry name" value="ZINC FINGER FYVE DOMAIN-CONTAINING PROTEIN"/>
    <property type="match status" value="1"/>
</dbReference>
<feature type="compositionally biased region" description="Pro residues" evidence="11">
    <location>
        <begin position="56"/>
        <end position="67"/>
    </location>
</feature>
<evidence type="ECO:0000313" key="14">
    <source>
        <dbReference type="RefSeq" id="XP_032826532.1"/>
    </source>
</evidence>
<dbReference type="Gene3D" id="4.10.720.10">
    <property type="entry name" value="Smad anchor for receptor activation, Smad-binding domain"/>
    <property type="match status" value="1"/>
</dbReference>
<dbReference type="GO" id="GO:0005545">
    <property type="term" value="F:1-phosphatidylinositol binding"/>
    <property type="evidence" value="ECO:0007669"/>
    <property type="project" value="UniProtKB-ARBA"/>
</dbReference>
<dbReference type="GO" id="GO:0016197">
    <property type="term" value="P:endosomal transport"/>
    <property type="evidence" value="ECO:0007669"/>
    <property type="project" value="TreeGrafter"/>
</dbReference>
<dbReference type="Proteomes" id="UP001318040">
    <property type="component" value="Chromosome 44"/>
</dbReference>
<dbReference type="Gene3D" id="3.30.1360.220">
    <property type="entry name" value="Domain of unknown function (DUF3480), N-terminal subdomain"/>
    <property type="match status" value="1"/>
</dbReference>
<feature type="region of interest" description="Disordered" evidence="11">
    <location>
        <begin position="870"/>
        <end position="897"/>
    </location>
</feature>
<feature type="compositionally biased region" description="Low complexity" evidence="11">
    <location>
        <begin position="612"/>
        <end position="626"/>
    </location>
</feature>
<feature type="compositionally biased region" description="Basic and acidic residues" evidence="11">
    <location>
        <begin position="576"/>
        <end position="594"/>
    </location>
</feature>
<evidence type="ECO:0000256" key="5">
    <source>
        <dbReference type="ARBA" id="ARBA00022723"/>
    </source>
</evidence>
<keyword evidence="5" id="KW-0479">Metal-binding</keyword>
<keyword evidence="6" id="KW-0967">Endosome</keyword>
<dbReference type="PIRSF" id="PIRSF037289">
    <property type="entry name" value="SARA/endofin"/>
    <property type="match status" value="1"/>
</dbReference>
<evidence type="ECO:0000256" key="11">
    <source>
        <dbReference type="SAM" id="MobiDB-lite"/>
    </source>
</evidence>
<keyword evidence="13" id="KW-1185">Reference proteome</keyword>
<dbReference type="SMART" id="SM01421">
    <property type="entry name" value="DUF3480"/>
    <property type="match status" value="1"/>
</dbReference>
<dbReference type="RefSeq" id="XP_032826533.1">
    <property type="nucleotide sequence ID" value="XM_032970642.1"/>
</dbReference>
<evidence type="ECO:0000313" key="15">
    <source>
        <dbReference type="RefSeq" id="XP_032826533.1"/>
    </source>
</evidence>
<feature type="compositionally biased region" description="Low complexity" evidence="11">
    <location>
        <begin position="940"/>
        <end position="955"/>
    </location>
</feature>
<keyword evidence="9" id="KW-0472">Membrane</keyword>
<feature type="compositionally biased region" description="Low complexity" evidence="11">
    <location>
        <begin position="118"/>
        <end position="135"/>
    </location>
</feature>
<dbReference type="Pfam" id="PF11979">
    <property type="entry name" value="SARA_C"/>
    <property type="match status" value="1"/>
</dbReference>
<dbReference type="InterPro" id="IPR037145">
    <property type="entry name" value="SARA_Smad-bd_sf"/>
</dbReference>
<keyword evidence="7 10" id="KW-0863">Zinc-finger</keyword>